<dbReference type="Gene3D" id="2.120.10.30">
    <property type="entry name" value="TolB, C-terminal domain"/>
    <property type="match status" value="1"/>
</dbReference>
<evidence type="ECO:0000313" key="3">
    <source>
        <dbReference type="EMBL" id="TDQ05526.1"/>
    </source>
</evidence>
<evidence type="ECO:0000313" key="4">
    <source>
        <dbReference type="Proteomes" id="UP000295444"/>
    </source>
</evidence>
<dbReference type="SUPFAM" id="SSF69304">
    <property type="entry name" value="Tricorn protease N-terminal domain"/>
    <property type="match status" value="1"/>
</dbReference>
<feature type="region of interest" description="Disordered" evidence="1">
    <location>
        <begin position="290"/>
        <end position="323"/>
    </location>
</feature>
<dbReference type="RefSeq" id="WP_133848257.1">
    <property type="nucleotide sequence ID" value="NZ_SNXZ01000001.1"/>
</dbReference>
<reference evidence="3 4" key="1">
    <citation type="submission" date="2019-03" db="EMBL/GenBank/DDBJ databases">
        <title>Genomic Encyclopedia of Type Strains, Phase IV (KMG-IV): sequencing the most valuable type-strain genomes for metagenomic binning, comparative biology and taxonomic classification.</title>
        <authorList>
            <person name="Goeker M."/>
        </authorList>
    </citation>
    <scope>NUCLEOTIDE SEQUENCE [LARGE SCALE GENOMIC DNA]</scope>
    <source>
        <strain evidence="3 4">DSM 45361</strain>
    </source>
</reference>
<accession>A0A4R6SM02</accession>
<dbReference type="Proteomes" id="UP000295444">
    <property type="component" value="Unassembled WGS sequence"/>
</dbReference>
<dbReference type="OrthoDB" id="9808778at2"/>
<feature type="transmembrane region" description="Helical" evidence="2">
    <location>
        <begin position="12"/>
        <end position="30"/>
    </location>
</feature>
<evidence type="ECO:0008006" key="5">
    <source>
        <dbReference type="Google" id="ProtNLM"/>
    </source>
</evidence>
<proteinExistence type="predicted"/>
<evidence type="ECO:0000256" key="1">
    <source>
        <dbReference type="SAM" id="MobiDB-lite"/>
    </source>
</evidence>
<dbReference type="AlphaFoldDB" id="A0A4R6SM02"/>
<gene>
    <name evidence="3" type="ORF">EV186_1011500</name>
</gene>
<evidence type="ECO:0000256" key="2">
    <source>
        <dbReference type="SAM" id="Phobius"/>
    </source>
</evidence>
<keyword evidence="2" id="KW-0812">Transmembrane</keyword>
<dbReference type="EMBL" id="SNXZ01000001">
    <property type="protein sequence ID" value="TDQ05526.1"/>
    <property type="molecule type" value="Genomic_DNA"/>
</dbReference>
<keyword evidence="2" id="KW-0472">Membrane</keyword>
<comment type="caution">
    <text evidence="3">The sequence shown here is derived from an EMBL/GenBank/DDBJ whole genome shotgun (WGS) entry which is preliminary data.</text>
</comment>
<dbReference type="InterPro" id="IPR011042">
    <property type="entry name" value="6-blade_b-propeller_TolB-like"/>
</dbReference>
<organism evidence="3 4">
    <name type="scientific">Labedaea rhizosphaerae</name>
    <dbReference type="NCBI Taxonomy" id="598644"/>
    <lineage>
        <taxon>Bacteria</taxon>
        <taxon>Bacillati</taxon>
        <taxon>Actinomycetota</taxon>
        <taxon>Actinomycetes</taxon>
        <taxon>Pseudonocardiales</taxon>
        <taxon>Pseudonocardiaceae</taxon>
        <taxon>Labedaea</taxon>
    </lineage>
</organism>
<keyword evidence="2" id="KW-1133">Transmembrane helix</keyword>
<protein>
    <recommendedName>
        <fullName evidence="5">WD40 repeat protein</fullName>
    </recommendedName>
</protein>
<keyword evidence="4" id="KW-1185">Reference proteome</keyword>
<name>A0A4R6SM02_LABRH</name>
<sequence length="323" mass="33816">MTAWFTRHRIVVGVVAMVLVLLGGVTYVVWTSQSQAAPGRGASTATGLLYVDHANGKDQVARLDPTGEVSFEDLRCQRVYTAAGTTICLRLAGPGPSYEAAVVNASGAVVRTVGLAGVPSRARVSASGQVVSWTVFVVGDSYSTPGGFSTRTGFVNLRTGAEMDSLEPFTVLVDGKAEKRADFNFWGMTVATDDRTFYATLGSADKAWLIRGDLVTRKAETVRPGAECPSLSPDQTRVAYKKRAGRLGQWELVVLDLKTGVETALPGSLGVDDQAAWLDNATLAYGKPASNGGSPTIYASAADGSGQPQVLVSNASSPSPPVP</sequence>